<dbReference type="Proteomes" id="UP001431783">
    <property type="component" value="Unassembled WGS sequence"/>
</dbReference>
<name>A0AAW1UH59_9CUCU</name>
<feature type="non-terminal residue" evidence="1">
    <location>
        <position position="1"/>
    </location>
</feature>
<evidence type="ECO:0000313" key="2">
    <source>
        <dbReference type="Proteomes" id="UP001431783"/>
    </source>
</evidence>
<organism evidence="1 2">
    <name type="scientific">Henosepilachna vigintioctopunctata</name>
    <dbReference type="NCBI Taxonomy" id="420089"/>
    <lineage>
        <taxon>Eukaryota</taxon>
        <taxon>Metazoa</taxon>
        <taxon>Ecdysozoa</taxon>
        <taxon>Arthropoda</taxon>
        <taxon>Hexapoda</taxon>
        <taxon>Insecta</taxon>
        <taxon>Pterygota</taxon>
        <taxon>Neoptera</taxon>
        <taxon>Endopterygota</taxon>
        <taxon>Coleoptera</taxon>
        <taxon>Polyphaga</taxon>
        <taxon>Cucujiformia</taxon>
        <taxon>Coccinelloidea</taxon>
        <taxon>Coccinellidae</taxon>
        <taxon>Epilachninae</taxon>
        <taxon>Epilachnini</taxon>
        <taxon>Henosepilachna</taxon>
    </lineage>
</organism>
<protein>
    <submittedName>
        <fullName evidence="1">Uncharacterized protein</fullName>
    </submittedName>
</protein>
<accession>A0AAW1UH59</accession>
<proteinExistence type="predicted"/>
<dbReference type="EMBL" id="JARQZJ010000063">
    <property type="protein sequence ID" value="KAK9879847.1"/>
    <property type="molecule type" value="Genomic_DNA"/>
</dbReference>
<reference evidence="1 2" key="1">
    <citation type="submission" date="2023-03" db="EMBL/GenBank/DDBJ databases">
        <title>Genome insight into feeding habits of ladybird beetles.</title>
        <authorList>
            <person name="Li H.-S."/>
            <person name="Huang Y.-H."/>
            <person name="Pang H."/>
        </authorList>
    </citation>
    <scope>NUCLEOTIDE SEQUENCE [LARGE SCALE GENOMIC DNA]</scope>
    <source>
        <strain evidence="1">SYSU_2023b</strain>
        <tissue evidence="1">Whole body</tissue>
    </source>
</reference>
<keyword evidence="2" id="KW-1185">Reference proteome</keyword>
<evidence type="ECO:0000313" key="1">
    <source>
        <dbReference type="EMBL" id="KAK9879847.1"/>
    </source>
</evidence>
<dbReference type="AlphaFoldDB" id="A0AAW1UH59"/>
<comment type="caution">
    <text evidence="1">The sequence shown here is derived from an EMBL/GenBank/DDBJ whole genome shotgun (WGS) entry which is preliminary data.</text>
</comment>
<sequence length="103" mass="11859">TDPLQHNHYLRPFLLAAVFNQLTVRPASRQITMTDKNRDLLLVCFANNSFLERTSDTNRTMDHVSMLFAADRWCGSLLQGMADKNYYRGDSKRAINLMNPSVH</sequence>
<gene>
    <name evidence="1" type="ORF">WA026_008351</name>
</gene>